<evidence type="ECO:0000259" key="2">
    <source>
        <dbReference type="Pfam" id="PF04471"/>
    </source>
</evidence>
<protein>
    <submittedName>
        <fullName evidence="3">Restriction endonuclease</fullName>
    </submittedName>
</protein>
<dbReference type="Proteomes" id="UP001597340">
    <property type="component" value="Unassembled WGS sequence"/>
</dbReference>
<dbReference type="PANTHER" id="PTHR30015">
    <property type="entry name" value="MRR RESTRICTION SYSTEM PROTEIN"/>
    <property type="match status" value="1"/>
</dbReference>
<dbReference type="GO" id="GO:0004519">
    <property type="term" value="F:endonuclease activity"/>
    <property type="evidence" value="ECO:0007669"/>
    <property type="project" value="UniProtKB-KW"/>
</dbReference>
<proteinExistence type="predicted"/>
<keyword evidence="1" id="KW-0472">Membrane</keyword>
<dbReference type="RefSeq" id="WP_377530302.1">
    <property type="nucleotide sequence ID" value="NZ_JAFFQR010000064.1"/>
</dbReference>
<dbReference type="InterPro" id="IPR052906">
    <property type="entry name" value="Type_IV_Methyl-Rstrct_Enzyme"/>
</dbReference>
<comment type="caution">
    <text evidence="3">The sequence shown here is derived from an EMBL/GenBank/DDBJ whole genome shotgun (WGS) entry which is preliminary data.</text>
</comment>
<keyword evidence="1" id="KW-1133">Transmembrane helix</keyword>
<accession>A0ABW4DM76</accession>
<dbReference type="Gene3D" id="3.40.1350.10">
    <property type="match status" value="1"/>
</dbReference>
<keyword evidence="3" id="KW-0255">Endonuclease</keyword>
<evidence type="ECO:0000313" key="3">
    <source>
        <dbReference type="EMBL" id="MFD1464141.1"/>
    </source>
</evidence>
<dbReference type="PANTHER" id="PTHR30015:SF6">
    <property type="entry name" value="SLL1429 PROTEIN"/>
    <property type="match status" value="1"/>
</dbReference>
<name>A0ABW4DM76_9BACL</name>
<sequence length="214" mass="24315">MADFLSRIIACTCAKRGRGTLLEQLLAYKELGIGLIIMFVLLVLIVRGLMRGHRNRILRDLDPRKIGIQDIDRMEDGSEFELYLQRLLSALGYHDIYKTTGSRDFGADLVFTDRAGDRIVIQAKRYGVQHPVGLGAVQEIYTSMRYYAADKSVVITSGRYTESCKTLAAVNGVKLLDRDDLVDMIDWFKTKRREEAMDLIESKVDVMVTKWSGK</sequence>
<organism evidence="3 4">
    <name type="scientific">Paenibacillus farraposensis</name>
    <dbReference type="NCBI Taxonomy" id="2807095"/>
    <lineage>
        <taxon>Bacteria</taxon>
        <taxon>Bacillati</taxon>
        <taxon>Bacillota</taxon>
        <taxon>Bacilli</taxon>
        <taxon>Bacillales</taxon>
        <taxon>Paenibacillaceae</taxon>
        <taxon>Paenibacillus</taxon>
    </lineage>
</organism>
<dbReference type="InterPro" id="IPR011856">
    <property type="entry name" value="tRNA_endonuc-like_dom_sf"/>
</dbReference>
<gene>
    <name evidence="3" type="ORF">ACFQ5D_22945</name>
</gene>
<dbReference type="InterPro" id="IPR007560">
    <property type="entry name" value="Restrct_endonuc_IV_Mrr"/>
</dbReference>
<evidence type="ECO:0000256" key="1">
    <source>
        <dbReference type="SAM" id="Phobius"/>
    </source>
</evidence>
<feature type="transmembrane region" description="Helical" evidence="1">
    <location>
        <begin position="31"/>
        <end position="50"/>
    </location>
</feature>
<keyword evidence="3" id="KW-0540">Nuclease</keyword>
<dbReference type="Pfam" id="PF04471">
    <property type="entry name" value="Mrr_cat"/>
    <property type="match status" value="1"/>
</dbReference>
<dbReference type="SUPFAM" id="SSF52980">
    <property type="entry name" value="Restriction endonuclease-like"/>
    <property type="match status" value="1"/>
</dbReference>
<reference evidence="4" key="1">
    <citation type="journal article" date="2019" name="Int. J. Syst. Evol. Microbiol.">
        <title>The Global Catalogue of Microorganisms (GCM) 10K type strain sequencing project: providing services to taxonomists for standard genome sequencing and annotation.</title>
        <authorList>
            <consortium name="The Broad Institute Genomics Platform"/>
            <consortium name="The Broad Institute Genome Sequencing Center for Infectious Disease"/>
            <person name="Wu L."/>
            <person name="Ma J."/>
        </authorList>
    </citation>
    <scope>NUCLEOTIDE SEQUENCE [LARGE SCALE GENOMIC DNA]</scope>
    <source>
        <strain evidence="4">CCM 9147</strain>
    </source>
</reference>
<dbReference type="InterPro" id="IPR011335">
    <property type="entry name" value="Restrct_endonuc-II-like"/>
</dbReference>
<keyword evidence="1" id="KW-0812">Transmembrane</keyword>
<feature type="domain" description="Restriction endonuclease type IV Mrr" evidence="2">
    <location>
        <begin position="76"/>
        <end position="185"/>
    </location>
</feature>
<keyword evidence="4" id="KW-1185">Reference proteome</keyword>
<keyword evidence="3" id="KW-0378">Hydrolase</keyword>
<evidence type="ECO:0000313" key="4">
    <source>
        <dbReference type="Proteomes" id="UP001597340"/>
    </source>
</evidence>
<dbReference type="EMBL" id="JBHTNZ010000073">
    <property type="protein sequence ID" value="MFD1464141.1"/>
    <property type="molecule type" value="Genomic_DNA"/>
</dbReference>